<dbReference type="Proteomes" id="UP000295765">
    <property type="component" value="Unassembled WGS sequence"/>
</dbReference>
<dbReference type="AlphaFoldDB" id="A0A4R2L391"/>
<dbReference type="NCBIfam" id="TIGR00176">
    <property type="entry name" value="mobB"/>
    <property type="match status" value="1"/>
</dbReference>
<dbReference type="PANTHER" id="PTHR40072">
    <property type="entry name" value="MOLYBDOPTERIN-GUANINE DINUCLEOTIDE BIOSYNTHESIS ADAPTER PROTEIN-RELATED"/>
    <property type="match status" value="1"/>
</dbReference>
<gene>
    <name evidence="2" type="ORF">EV699_111165</name>
</gene>
<dbReference type="GO" id="GO:0006777">
    <property type="term" value="P:Mo-molybdopterin cofactor biosynthetic process"/>
    <property type="evidence" value="ECO:0007669"/>
    <property type="project" value="InterPro"/>
</dbReference>
<dbReference type="CDD" id="cd03116">
    <property type="entry name" value="MobB"/>
    <property type="match status" value="1"/>
</dbReference>
<dbReference type="SUPFAM" id="SSF52540">
    <property type="entry name" value="P-loop containing nucleoside triphosphate hydrolases"/>
    <property type="match status" value="1"/>
</dbReference>
<evidence type="ECO:0000259" key="1">
    <source>
        <dbReference type="Pfam" id="PF03205"/>
    </source>
</evidence>
<dbReference type="Pfam" id="PF03205">
    <property type="entry name" value="MobB"/>
    <property type="match status" value="1"/>
</dbReference>
<dbReference type="InterPro" id="IPR052539">
    <property type="entry name" value="MGD_biosynthesis_adapter"/>
</dbReference>
<sequence>MRDAKRTSGRQQGRAVVCRRQRDAAFAHAELAPVSGARVPLLAVLGPSGVGKTTLLCGVLPRLRAGGLRVAVVKQACDAFDVDTPGKDSYELRKAGLARTLVTGVGQTALIVESPAAAPASLADALALLPTAGLDLILVEGFATAGLPALELRRRAVPAPARYPGDAAVLAVATDAPLTPAPGVAVYALDDHPAIAAFMLDFCASRRTAPTPEAQP</sequence>
<dbReference type="InterPro" id="IPR027417">
    <property type="entry name" value="P-loop_NTPase"/>
</dbReference>
<keyword evidence="3" id="KW-1185">Reference proteome</keyword>
<protein>
    <submittedName>
        <fullName evidence="2">Molybdopterin guanine dinucleotide biosynthesis accessory protein MobB</fullName>
    </submittedName>
</protein>
<dbReference type="EMBL" id="SLWY01000011">
    <property type="protein sequence ID" value="TCO80964.1"/>
    <property type="molecule type" value="Genomic_DNA"/>
</dbReference>
<dbReference type="PANTHER" id="PTHR40072:SF1">
    <property type="entry name" value="MOLYBDOPTERIN-GUANINE DINUCLEOTIDE BIOSYNTHESIS ADAPTER PROTEIN"/>
    <property type="match status" value="1"/>
</dbReference>
<proteinExistence type="predicted"/>
<feature type="domain" description="Molybdopterin-guanine dinucleotide biosynthesis protein B (MobB)" evidence="1">
    <location>
        <begin position="42"/>
        <end position="175"/>
    </location>
</feature>
<dbReference type="InterPro" id="IPR004435">
    <property type="entry name" value="MobB_dom"/>
</dbReference>
<comment type="caution">
    <text evidence="2">The sequence shown here is derived from an EMBL/GenBank/DDBJ whole genome shotgun (WGS) entry which is preliminary data.</text>
</comment>
<evidence type="ECO:0000313" key="3">
    <source>
        <dbReference type="Proteomes" id="UP000295765"/>
    </source>
</evidence>
<accession>A0A4R2L391</accession>
<dbReference type="GO" id="GO:0005525">
    <property type="term" value="F:GTP binding"/>
    <property type="evidence" value="ECO:0007669"/>
    <property type="project" value="InterPro"/>
</dbReference>
<dbReference type="Gene3D" id="3.40.50.300">
    <property type="entry name" value="P-loop containing nucleotide triphosphate hydrolases"/>
    <property type="match status" value="1"/>
</dbReference>
<organism evidence="2 3">
    <name type="scientific">Plasticicumulans lactativorans</name>
    <dbReference type="NCBI Taxonomy" id="1133106"/>
    <lineage>
        <taxon>Bacteria</taxon>
        <taxon>Pseudomonadati</taxon>
        <taxon>Pseudomonadota</taxon>
        <taxon>Gammaproteobacteria</taxon>
        <taxon>Candidatus Competibacteraceae</taxon>
        <taxon>Plasticicumulans</taxon>
    </lineage>
</organism>
<reference evidence="2 3" key="1">
    <citation type="submission" date="2019-03" db="EMBL/GenBank/DDBJ databases">
        <title>Genomic Encyclopedia of Type Strains, Phase IV (KMG-IV): sequencing the most valuable type-strain genomes for metagenomic binning, comparative biology and taxonomic classification.</title>
        <authorList>
            <person name="Goeker M."/>
        </authorList>
    </citation>
    <scope>NUCLEOTIDE SEQUENCE [LARGE SCALE GENOMIC DNA]</scope>
    <source>
        <strain evidence="2 3">DSM 25287</strain>
    </source>
</reference>
<name>A0A4R2L391_9GAMM</name>
<evidence type="ECO:0000313" key="2">
    <source>
        <dbReference type="EMBL" id="TCO80964.1"/>
    </source>
</evidence>